<name>A0A377Q531_9NEIS</name>
<evidence type="ECO:0000313" key="5">
    <source>
        <dbReference type="Proteomes" id="UP000295794"/>
    </source>
</evidence>
<organism evidence="2 4">
    <name type="scientific">Iodobacter fluviatilis</name>
    <dbReference type="NCBI Taxonomy" id="537"/>
    <lineage>
        <taxon>Bacteria</taxon>
        <taxon>Pseudomonadati</taxon>
        <taxon>Pseudomonadota</taxon>
        <taxon>Betaproteobacteria</taxon>
        <taxon>Neisseriales</taxon>
        <taxon>Chitinibacteraceae</taxon>
        <taxon>Iodobacter</taxon>
    </lineage>
</organism>
<dbReference type="EMBL" id="SMBT01000021">
    <property type="protein sequence ID" value="TCU81503.1"/>
    <property type="molecule type" value="Genomic_DNA"/>
</dbReference>
<dbReference type="PANTHER" id="PTHR22916">
    <property type="entry name" value="GLYCOSYLTRANSFERASE"/>
    <property type="match status" value="1"/>
</dbReference>
<dbReference type="Gene3D" id="3.90.550.10">
    <property type="entry name" value="Spore Coat Polysaccharide Biosynthesis Protein SpsA, Chain A"/>
    <property type="match status" value="1"/>
</dbReference>
<evidence type="ECO:0000259" key="1">
    <source>
        <dbReference type="Pfam" id="PF00535"/>
    </source>
</evidence>
<gene>
    <name evidence="2" type="primary">hyaD</name>
    <name evidence="3" type="ORF">EV682_12118</name>
    <name evidence="2" type="ORF">NCTC11159_00978</name>
</gene>
<evidence type="ECO:0000313" key="4">
    <source>
        <dbReference type="Proteomes" id="UP000255108"/>
    </source>
</evidence>
<dbReference type="EC" id="2.4.1.212" evidence="2"/>
<reference evidence="2 4" key="1">
    <citation type="submission" date="2018-06" db="EMBL/GenBank/DDBJ databases">
        <authorList>
            <consortium name="Pathogen Informatics"/>
            <person name="Doyle S."/>
        </authorList>
    </citation>
    <scope>NUCLEOTIDE SEQUENCE [LARGE SCALE GENOMIC DNA]</scope>
    <source>
        <strain evidence="2 4">NCTC11159</strain>
    </source>
</reference>
<keyword evidence="2" id="KW-0328">Glycosyltransferase</keyword>
<dbReference type="SUPFAM" id="SSF53448">
    <property type="entry name" value="Nucleotide-diphospho-sugar transferases"/>
    <property type="match status" value="1"/>
</dbReference>
<reference evidence="3 5" key="2">
    <citation type="submission" date="2019-03" db="EMBL/GenBank/DDBJ databases">
        <title>Genomic Encyclopedia of Type Strains, Phase IV (KMG-IV): sequencing the most valuable type-strain genomes for metagenomic binning, comparative biology and taxonomic classification.</title>
        <authorList>
            <person name="Goeker M."/>
        </authorList>
    </citation>
    <scope>NUCLEOTIDE SEQUENCE [LARGE SCALE GENOMIC DNA]</scope>
    <source>
        <strain evidence="3 5">DSM 3764</strain>
    </source>
</reference>
<dbReference type="EMBL" id="UGHR01000001">
    <property type="protein sequence ID" value="STQ89927.1"/>
    <property type="molecule type" value="Genomic_DNA"/>
</dbReference>
<dbReference type="OrthoDB" id="8596473at2"/>
<dbReference type="RefSeq" id="WP_115226323.1">
    <property type="nucleotide sequence ID" value="NZ_CAWOLO010000021.1"/>
</dbReference>
<dbReference type="InterPro" id="IPR001173">
    <property type="entry name" value="Glyco_trans_2-like"/>
</dbReference>
<sequence length="334" mass="37712">MTSFEPKISIVINNYNYEKYIGVAIQSALDQTYENVEIIVVDDGSTDGSIEIIKGYSNIKAIFKKNGGQVSAINEGFSIATGELIIFLDSDDYLFANACCEVVRKYTKAHSMISYKLQLCNEQGFLRDEFLPSIDLLESNHLDFIIKYGYFQTAPMSGAAYSAKFLANHLPFDTSRCGWIDHLLTFTAPIYGEISSVNYALGAYRIGHSSLSEHAKISLNKLRKNLLASDLYAEKISESLASEKNILIKKNKILGPYHWKERYISFVVDNENHPFVDDSRLMLAYNCIVKFMLWPQIGFTKKIKNILQISTMVVLSREKIILAVGKMTNINLKA</sequence>
<dbReference type="InterPro" id="IPR029044">
    <property type="entry name" value="Nucleotide-diphossugar_trans"/>
</dbReference>
<dbReference type="Pfam" id="PF00535">
    <property type="entry name" value="Glycos_transf_2"/>
    <property type="match status" value="1"/>
</dbReference>
<keyword evidence="5" id="KW-1185">Reference proteome</keyword>
<dbReference type="Proteomes" id="UP000255108">
    <property type="component" value="Unassembled WGS sequence"/>
</dbReference>
<feature type="domain" description="Glycosyltransferase 2-like" evidence="1">
    <location>
        <begin position="9"/>
        <end position="123"/>
    </location>
</feature>
<evidence type="ECO:0000313" key="3">
    <source>
        <dbReference type="EMBL" id="TCU81503.1"/>
    </source>
</evidence>
<dbReference type="GO" id="GO:0050501">
    <property type="term" value="F:hyaluronan synthase activity"/>
    <property type="evidence" value="ECO:0007669"/>
    <property type="project" value="UniProtKB-EC"/>
</dbReference>
<evidence type="ECO:0000313" key="2">
    <source>
        <dbReference type="EMBL" id="STQ89927.1"/>
    </source>
</evidence>
<keyword evidence="2" id="KW-0808">Transferase</keyword>
<protein>
    <submittedName>
        <fullName evidence="3">Glycosyl transferase family 2</fullName>
    </submittedName>
    <submittedName>
        <fullName evidence="2">Hyaluronan synthase</fullName>
        <ecNumber evidence="2">2.4.1.212</ecNumber>
    </submittedName>
</protein>
<dbReference type="Proteomes" id="UP000295794">
    <property type="component" value="Unassembled WGS sequence"/>
</dbReference>
<accession>A0A377Q531</accession>
<proteinExistence type="predicted"/>
<dbReference type="AlphaFoldDB" id="A0A377Q531"/>
<dbReference type="PANTHER" id="PTHR22916:SF3">
    <property type="entry name" value="UDP-GLCNAC:BETAGAL BETA-1,3-N-ACETYLGLUCOSAMINYLTRANSFERASE-LIKE PROTEIN 1"/>
    <property type="match status" value="1"/>
</dbReference>